<dbReference type="AlphaFoldDB" id="A0A0N0VI05"/>
<dbReference type="RefSeq" id="XP_015664737.1">
    <property type="nucleotide sequence ID" value="XM_015796729.1"/>
</dbReference>
<feature type="repeat" description="PPR" evidence="2">
    <location>
        <begin position="821"/>
        <end position="855"/>
    </location>
</feature>
<evidence type="ECO:0000256" key="1">
    <source>
        <dbReference type="ARBA" id="ARBA00022737"/>
    </source>
</evidence>
<dbReference type="PROSITE" id="PS51375">
    <property type="entry name" value="PPR"/>
    <property type="match status" value="3"/>
</dbReference>
<dbReference type="Proteomes" id="UP000037923">
    <property type="component" value="Unassembled WGS sequence"/>
</dbReference>
<dbReference type="GeneID" id="26900817"/>
<proteinExistence type="predicted"/>
<dbReference type="OMA" id="EMLRWYA"/>
<dbReference type="InterPro" id="IPR002885">
    <property type="entry name" value="PPR_rpt"/>
</dbReference>
<dbReference type="InterPro" id="IPR011990">
    <property type="entry name" value="TPR-like_helical_dom_sf"/>
</dbReference>
<feature type="repeat" description="PPR" evidence="2">
    <location>
        <begin position="786"/>
        <end position="820"/>
    </location>
</feature>
<dbReference type="NCBIfam" id="TIGR00756">
    <property type="entry name" value="PPR"/>
    <property type="match status" value="1"/>
</dbReference>
<organism evidence="3 4">
    <name type="scientific">Leptomonas pyrrhocoris</name>
    <name type="common">Firebug parasite</name>
    <dbReference type="NCBI Taxonomy" id="157538"/>
    <lineage>
        <taxon>Eukaryota</taxon>
        <taxon>Discoba</taxon>
        <taxon>Euglenozoa</taxon>
        <taxon>Kinetoplastea</taxon>
        <taxon>Metakinetoplastina</taxon>
        <taxon>Trypanosomatida</taxon>
        <taxon>Trypanosomatidae</taxon>
        <taxon>Leishmaniinae</taxon>
        <taxon>Leptomonas</taxon>
    </lineage>
</organism>
<dbReference type="OrthoDB" id="185373at2759"/>
<dbReference type="VEuPathDB" id="TriTrypDB:LpyrH10_01_5200"/>
<evidence type="ECO:0000256" key="2">
    <source>
        <dbReference type="PROSITE-ProRule" id="PRU00708"/>
    </source>
</evidence>
<name>A0A0N0VI05_LEPPY</name>
<dbReference type="PANTHER" id="PTHR47936:SF1">
    <property type="entry name" value="PENTATRICOPEPTIDE REPEAT-CONTAINING PROTEIN GUN1, CHLOROPLASTIC"/>
    <property type="match status" value="1"/>
</dbReference>
<dbReference type="Gene3D" id="1.25.40.10">
    <property type="entry name" value="Tetratricopeptide repeat domain"/>
    <property type="match status" value="4"/>
</dbReference>
<sequence>MRSRRLSLLPGRLLRRPLKVAISVPTAPNTATAHANSSTCSSALGGWQTRRHYVTCYTPVLLRPLSSGRASHYRPFSSDDEAALASVLSSKPRHVARHIRQSMLHSRRRIAQFRNAVTYLMISLQSKLQRKEVSPADATAIMESLMKECVELRQGDMAHLLFRASIRFRKYGLTLGFPFVRYLFESYKRENAKELMRGMAEELKANEEMRVLAVLAYQFSGQHEESVALWAQIPPDKLTTGDYCALLESLGMTGRYDDVVQVTQGAVDDVIARRRSEVDLNTVVSCAVIASRGSTSALRTMIHLARDKEFTLSDAAVGAVVRSRLQSAAVTSIAAVYRVESEVCAELNRTTLGMVGESAVIAKCSEMLARTHDSGDEVMLGKVMHLRRVVEDAAANDTLDDLDPLFVVSLLRGLGVLGRFDDMRKCFDALDSAGAVKDQKLYDEMLRWYAHSYNLKEVIALKEEMTRKEIYHTSKTYLNVFRVLGRYYPRLVEKYLAEMRARGMQVDGAMYPTLVRVFNALNDTATVEHLYREAKQKAATGATQNMSAMLVIQMLRCFPKDFRRCEAVVRDAEQYGLLANEAVQAEVLNLYALNERPDAMRAFLARLPRKNANVYRVLLRNAAQHHNRAQFNSVLAEMEANLVPLNERLFSVIVTSLAFFHDTAGVEAYVHKAVTSNEIHTSMFFADAASAFARLGKVNEVDQCWSDLLESKMAVTMPVYNRFLDVYMSLNNMAKVQDILDTMMKLVPPNPVTATTVVDMLGKMGRLTEMEAILDEMSKSTNAVPTLVTYHQAMNAYAKCGDVTKMESIREKLKHEGFQENAVTYNILFEGYGRAKRFEHLQELVHERKERQIAMEEFGYVVLLNTYARGRMSDEAEALVQEMVSSSTVILTSRLLCTVASTFSRVGNVVEMEKYIALLLAHPECCQRDVEAVYRIYARLRDTVKLQALLDNATLPKSAHVYNTCVSAFARAGEHAKVAVLLTEMEKQGMALSRSTSVVLSSLLLKAGKLELAQMVLKWNDLSPAEVGVDVTRGAAAVAAADERSGNTGVLAGSREDDEPDDAEFLLNDMQHHITGADEMESDDEDMVLKG</sequence>
<protein>
    <submittedName>
        <fullName evidence="3">Uncharacterized protein</fullName>
    </submittedName>
</protein>
<comment type="caution">
    <text evidence="3">The sequence shown here is derived from an EMBL/GenBank/DDBJ whole genome shotgun (WGS) entry which is preliminary data.</text>
</comment>
<feature type="repeat" description="PPR" evidence="2">
    <location>
        <begin position="958"/>
        <end position="992"/>
    </location>
</feature>
<gene>
    <name evidence="3" type="ORF">ABB37_00520</name>
</gene>
<dbReference type="Pfam" id="PF01535">
    <property type="entry name" value="PPR"/>
    <property type="match status" value="2"/>
</dbReference>
<dbReference type="EMBL" id="LGTL01000001">
    <property type="protein sequence ID" value="KPA86298.1"/>
    <property type="molecule type" value="Genomic_DNA"/>
</dbReference>
<dbReference type="PANTHER" id="PTHR47936">
    <property type="entry name" value="PPR_LONG DOMAIN-CONTAINING PROTEIN"/>
    <property type="match status" value="1"/>
</dbReference>
<evidence type="ECO:0000313" key="4">
    <source>
        <dbReference type="Proteomes" id="UP000037923"/>
    </source>
</evidence>
<keyword evidence="4" id="KW-1185">Reference proteome</keyword>
<accession>A0A0N0VI05</accession>
<keyword evidence="1" id="KW-0677">Repeat</keyword>
<evidence type="ECO:0000313" key="3">
    <source>
        <dbReference type="EMBL" id="KPA86298.1"/>
    </source>
</evidence>
<reference evidence="3 4" key="1">
    <citation type="submission" date="2015-07" db="EMBL/GenBank/DDBJ databases">
        <title>High-quality genome of monoxenous trypanosomatid Leptomonas pyrrhocoris.</title>
        <authorList>
            <person name="Flegontov P."/>
            <person name="Butenko A."/>
            <person name="Firsov S."/>
            <person name="Vlcek C."/>
            <person name="Logacheva M.D."/>
            <person name="Field M."/>
            <person name="Filatov D."/>
            <person name="Flegontova O."/>
            <person name="Gerasimov E."/>
            <person name="Jackson A.P."/>
            <person name="Kelly S."/>
            <person name="Opperdoes F."/>
            <person name="O'Reilly A."/>
            <person name="Votypka J."/>
            <person name="Yurchenko V."/>
            <person name="Lukes J."/>
        </authorList>
    </citation>
    <scope>NUCLEOTIDE SEQUENCE [LARGE SCALE GENOMIC DNA]</scope>
    <source>
        <strain evidence="3">H10</strain>
    </source>
</reference>
<dbReference type="Pfam" id="PF13812">
    <property type="entry name" value="PPR_3"/>
    <property type="match status" value="1"/>
</dbReference>